<proteinExistence type="predicted"/>
<feature type="transmembrane region" description="Helical" evidence="1">
    <location>
        <begin position="409"/>
        <end position="427"/>
    </location>
</feature>
<keyword evidence="1" id="KW-0812">Transmembrane</keyword>
<keyword evidence="1" id="KW-1133">Transmembrane helix</keyword>
<evidence type="ECO:0008006" key="4">
    <source>
        <dbReference type="Google" id="ProtNLM"/>
    </source>
</evidence>
<feature type="transmembrane region" description="Helical" evidence="1">
    <location>
        <begin position="376"/>
        <end position="397"/>
    </location>
</feature>
<feature type="transmembrane region" description="Helical" evidence="1">
    <location>
        <begin position="39"/>
        <end position="61"/>
    </location>
</feature>
<reference evidence="2 3" key="1">
    <citation type="journal article" date="2019" name="Int. J. Syst. Evol. Microbiol.">
        <title>The Global Catalogue of Microorganisms (GCM) 10K type strain sequencing project: providing services to taxonomists for standard genome sequencing and annotation.</title>
        <authorList>
            <consortium name="The Broad Institute Genomics Platform"/>
            <consortium name="The Broad Institute Genome Sequencing Center for Infectious Disease"/>
            <person name="Wu L."/>
            <person name="Ma J."/>
        </authorList>
    </citation>
    <scope>NUCLEOTIDE SEQUENCE [LARGE SCALE GENOMIC DNA]</scope>
    <source>
        <strain evidence="2 3">JCM 14306</strain>
    </source>
</reference>
<evidence type="ECO:0000313" key="2">
    <source>
        <dbReference type="EMBL" id="GAA1655212.1"/>
    </source>
</evidence>
<comment type="caution">
    <text evidence="2">The sequence shown here is derived from an EMBL/GenBank/DDBJ whole genome shotgun (WGS) entry which is preliminary data.</text>
</comment>
<dbReference type="EMBL" id="BAAANE010000009">
    <property type="protein sequence ID" value="GAA1655212.1"/>
    <property type="molecule type" value="Genomic_DNA"/>
</dbReference>
<keyword evidence="3" id="KW-1185">Reference proteome</keyword>
<accession>A0ABN2FNY7</accession>
<sequence>MSPHTVGAGVGTATAVLPRRRRRWPATWPLSVLFLGFPLWWVLGITEFAFFLAAVPMGWSLISRRTVIAPRGFGWWLGFLAVVLLSGTMLSTDAPFSNTGPLGGTLLTFTYRLIWYLVATIVLLYIGNTDKAELPTAKVVRLLAWMFVVTAVGGLLGVLAPHFEFSSLLEIVLPKSIADNRFLHALIHPATADIQSVLGFAQPRPRAPFAYANSWGANLSFYLPFFLYSWFGRDGGWRRLAGWPILVIAAVPVVYSLNRGLWGVLVIGALYAVVQVIRLRGFNAVAWLAPVAVLAIVGALLSPLPNMVSERFSHQHSNDRRGELAIKTVESVIKGSPLIGFGNTRDVEGSFGSIAGGATLGCPACAVPPFGTQGHLWLVVFAQGLLGTVLFLAFFLVRFARHVRSREPITIIGLALLIFFLIEIVVYDTLGSPLFTLMIALGLMWRTDRDAPKAEVAP</sequence>
<feature type="transmembrane region" description="Helical" evidence="1">
    <location>
        <begin position="240"/>
        <end position="255"/>
    </location>
</feature>
<evidence type="ECO:0000313" key="3">
    <source>
        <dbReference type="Proteomes" id="UP001501319"/>
    </source>
</evidence>
<dbReference type="Proteomes" id="UP001501319">
    <property type="component" value="Unassembled WGS sequence"/>
</dbReference>
<evidence type="ECO:0000256" key="1">
    <source>
        <dbReference type="SAM" id="Phobius"/>
    </source>
</evidence>
<feature type="transmembrane region" description="Helical" evidence="1">
    <location>
        <begin position="261"/>
        <end position="277"/>
    </location>
</feature>
<gene>
    <name evidence="2" type="ORF">GCM10009744_54660</name>
</gene>
<feature type="transmembrane region" description="Helical" evidence="1">
    <location>
        <begin position="284"/>
        <end position="304"/>
    </location>
</feature>
<feature type="transmembrane region" description="Helical" evidence="1">
    <location>
        <begin position="209"/>
        <end position="228"/>
    </location>
</feature>
<organism evidence="2 3">
    <name type="scientific">Kribbella alba</name>
    <dbReference type="NCBI Taxonomy" id="190197"/>
    <lineage>
        <taxon>Bacteria</taxon>
        <taxon>Bacillati</taxon>
        <taxon>Actinomycetota</taxon>
        <taxon>Actinomycetes</taxon>
        <taxon>Propionibacteriales</taxon>
        <taxon>Kribbellaceae</taxon>
        <taxon>Kribbella</taxon>
    </lineage>
</organism>
<name>A0ABN2FNY7_9ACTN</name>
<feature type="transmembrane region" description="Helical" evidence="1">
    <location>
        <begin position="110"/>
        <end position="127"/>
    </location>
</feature>
<feature type="transmembrane region" description="Helical" evidence="1">
    <location>
        <begin position="139"/>
        <end position="160"/>
    </location>
</feature>
<protein>
    <recommendedName>
        <fullName evidence="4">O-antigen ligase domain-containing protein</fullName>
    </recommendedName>
</protein>
<keyword evidence="1" id="KW-0472">Membrane</keyword>
<dbReference type="RefSeq" id="WP_344115082.1">
    <property type="nucleotide sequence ID" value="NZ_BAAANE010000009.1"/>
</dbReference>
<feature type="transmembrane region" description="Helical" evidence="1">
    <location>
        <begin position="73"/>
        <end position="90"/>
    </location>
</feature>